<protein>
    <submittedName>
        <fullName evidence="2">Uncharacterized protein</fullName>
    </submittedName>
</protein>
<gene>
    <name evidence="2" type="ORF">AVDCRST_MAG69-505</name>
</gene>
<feature type="compositionally biased region" description="Basic residues" evidence="1">
    <location>
        <begin position="76"/>
        <end position="86"/>
    </location>
</feature>
<organism evidence="2">
    <name type="scientific">uncultured Solirubrobacteraceae bacterium</name>
    <dbReference type="NCBI Taxonomy" id="1162706"/>
    <lineage>
        <taxon>Bacteria</taxon>
        <taxon>Bacillati</taxon>
        <taxon>Actinomycetota</taxon>
        <taxon>Thermoleophilia</taxon>
        <taxon>Solirubrobacterales</taxon>
        <taxon>Solirubrobacteraceae</taxon>
        <taxon>environmental samples</taxon>
    </lineage>
</organism>
<dbReference type="EMBL" id="CADCVP010000072">
    <property type="protein sequence ID" value="CAA9477053.1"/>
    <property type="molecule type" value="Genomic_DNA"/>
</dbReference>
<dbReference type="AlphaFoldDB" id="A0A6J4RT51"/>
<accession>A0A6J4RT51</accession>
<evidence type="ECO:0000256" key="1">
    <source>
        <dbReference type="SAM" id="MobiDB-lite"/>
    </source>
</evidence>
<proteinExistence type="predicted"/>
<feature type="region of interest" description="Disordered" evidence="1">
    <location>
        <begin position="1"/>
        <end position="86"/>
    </location>
</feature>
<reference evidence="2" key="1">
    <citation type="submission" date="2020-02" db="EMBL/GenBank/DDBJ databases">
        <authorList>
            <person name="Meier V. D."/>
        </authorList>
    </citation>
    <scope>NUCLEOTIDE SEQUENCE</scope>
    <source>
        <strain evidence="2">AVDCRST_MAG69</strain>
    </source>
</reference>
<feature type="non-terminal residue" evidence="2">
    <location>
        <position position="86"/>
    </location>
</feature>
<feature type="non-terminal residue" evidence="2">
    <location>
        <position position="1"/>
    </location>
</feature>
<name>A0A6J4RT51_9ACTN</name>
<feature type="compositionally biased region" description="Basic and acidic residues" evidence="1">
    <location>
        <begin position="43"/>
        <end position="59"/>
    </location>
</feature>
<evidence type="ECO:0000313" key="2">
    <source>
        <dbReference type="EMBL" id="CAA9477053.1"/>
    </source>
</evidence>
<feature type="compositionally biased region" description="Basic residues" evidence="1">
    <location>
        <begin position="16"/>
        <end position="27"/>
    </location>
</feature>
<sequence length="86" mass="9514">EVPAHASGLWRAADRRGRRRARRRRAAPGRGVPPPAAAGHVGRRADHEPRGPSRGRDGPGLRGRSAHRGSRDLLPARRRRRRAESL</sequence>